<keyword evidence="2" id="KW-1185">Reference proteome</keyword>
<protein>
    <submittedName>
        <fullName evidence="1">Uncharacterized protein</fullName>
    </submittedName>
</protein>
<dbReference type="Proteomes" id="UP000291084">
    <property type="component" value="Chromosome 8"/>
</dbReference>
<dbReference type="AlphaFoldDB" id="A0A0S3SMH6"/>
<dbReference type="EMBL" id="AP015041">
    <property type="protein sequence ID" value="BAT94033.1"/>
    <property type="molecule type" value="Genomic_DNA"/>
</dbReference>
<name>A0A0S3SMH6_PHAAN</name>
<proteinExistence type="predicted"/>
<reference evidence="1 2" key="1">
    <citation type="journal article" date="2015" name="Sci. Rep.">
        <title>The power of single molecule real-time sequencing technology in the de novo assembly of a eukaryotic genome.</title>
        <authorList>
            <person name="Sakai H."/>
            <person name="Naito K."/>
            <person name="Ogiso-Tanaka E."/>
            <person name="Takahashi Y."/>
            <person name="Iseki K."/>
            <person name="Muto C."/>
            <person name="Satou K."/>
            <person name="Teruya K."/>
            <person name="Shiroma A."/>
            <person name="Shimoji M."/>
            <person name="Hirano T."/>
            <person name="Itoh T."/>
            <person name="Kaga A."/>
            <person name="Tomooka N."/>
        </authorList>
    </citation>
    <scope>NUCLEOTIDE SEQUENCE [LARGE SCALE GENOMIC DNA]</scope>
    <source>
        <strain evidence="2">cv. Shumari</strain>
    </source>
</reference>
<sequence length="71" mass="8299">MQHLSSTFASGRYIYYMYKYAKRSVLFFLHNTVLQLVFVHNSSMVQQCRRGAANGFNFENSILQKGEDQIL</sequence>
<gene>
    <name evidence="1" type="primary">Vigan.08G060000</name>
    <name evidence="1" type="ORF">VIGAN_08060000</name>
</gene>
<evidence type="ECO:0000313" key="2">
    <source>
        <dbReference type="Proteomes" id="UP000291084"/>
    </source>
</evidence>
<accession>A0A0S3SMH6</accession>
<evidence type="ECO:0000313" key="1">
    <source>
        <dbReference type="EMBL" id="BAT94033.1"/>
    </source>
</evidence>
<organism evidence="1 2">
    <name type="scientific">Vigna angularis var. angularis</name>
    <dbReference type="NCBI Taxonomy" id="157739"/>
    <lineage>
        <taxon>Eukaryota</taxon>
        <taxon>Viridiplantae</taxon>
        <taxon>Streptophyta</taxon>
        <taxon>Embryophyta</taxon>
        <taxon>Tracheophyta</taxon>
        <taxon>Spermatophyta</taxon>
        <taxon>Magnoliopsida</taxon>
        <taxon>eudicotyledons</taxon>
        <taxon>Gunneridae</taxon>
        <taxon>Pentapetalae</taxon>
        <taxon>rosids</taxon>
        <taxon>fabids</taxon>
        <taxon>Fabales</taxon>
        <taxon>Fabaceae</taxon>
        <taxon>Papilionoideae</taxon>
        <taxon>50 kb inversion clade</taxon>
        <taxon>NPAAA clade</taxon>
        <taxon>indigoferoid/millettioid clade</taxon>
        <taxon>Phaseoleae</taxon>
        <taxon>Vigna</taxon>
    </lineage>
</organism>